<proteinExistence type="predicted"/>
<protein>
    <submittedName>
        <fullName evidence="6">RagB/SusD family nutrient uptake outer membrane protein</fullName>
    </submittedName>
</protein>
<dbReference type="GO" id="GO:0009279">
    <property type="term" value="C:cell outer membrane"/>
    <property type="evidence" value="ECO:0007669"/>
    <property type="project" value="UniProtKB-SubCell"/>
</dbReference>
<evidence type="ECO:0000256" key="4">
    <source>
        <dbReference type="ARBA" id="ARBA00023237"/>
    </source>
</evidence>
<dbReference type="Pfam" id="PF07980">
    <property type="entry name" value="SusD_RagB"/>
    <property type="match status" value="1"/>
</dbReference>
<dbReference type="InterPro" id="IPR011990">
    <property type="entry name" value="TPR-like_helical_dom_sf"/>
</dbReference>
<gene>
    <name evidence="6" type="ORF">EZS27_019044</name>
</gene>
<dbReference type="EMBL" id="SNRY01001239">
    <property type="protein sequence ID" value="KAA6332451.1"/>
    <property type="molecule type" value="Genomic_DNA"/>
</dbReference>
<dbReference type="SUPFAM" id="SSF48452">
    <property type="entry name" value="TPR-like"/>
    <property type="match status" value="1"/>
</dbReference>
<organism evidence="6">
    <name type="scientific">termite gut metagenome</name>
    <dbReference type="NCBI Taxonomy" id="433724"/>
    <lineage>
        <taxon>unclassified sequences</taxon>
        <taxon>metagenomes</taxon>
        <taxon>organismal metagenomes</taxon>
    </lineage>
</organism>
<comment type="subcellular location">
    <subcellularLocation>
        <location evidence="1">Cell outer membrane</location>
    </subcellularLocation>
</comment>
<reference evidence="6" key="1">
    <citation type="submission" date="2019-03" db="EMBL/GenBank/DDBJ databases">
        <title>Single cell metagenomics reveals metabolic interactions within the superorganism composed of flagellate Streblomastix strix and complex community of Bacteroidetes bacteria on its surface.</title>
        <authorList>
            <person name="Treitli S.C."/>
            <person name="Kolisko M."/>
            <person name="Husnik F."/>
            <person name="Keeling P."/>
            <person name="Hampl V."/>
        </authorList>
    </citation>
    <scope>NUCLEOTIDE SEQUENCE</scope>
    <source>
        <strain evidence="6">STM</strain>
    </source>
</reference>
<evidence type="ECO:0000313" key="6">
    <source>
        <dbReference type="EMBL" id="KAA6332451.1"/>
    </source>
</evidence>
<comment type="caution">
    <text evidence="6">The sequence shown here is derived from an EMBL/GenBank/DDBJ whole genome shotgun (WGS) entry which is preliminary data.</text>
</comment>
<keyword evidence="4" id="KW-0998">Cell outer membrane</keyword>
<evidence type="ECO:0000259" key="5">
    <source>
        <dbReference type="Pfam" id="PF07980"/>
    </source>
</evidence>
<evidence type="ECO:0000256" key="1">
    <source>
        <dbReference type="ARBA" id="ARBA00004442"/>
    </source>
</evidence>
<sequence>MKAEALNEQGLTAQAQIPLNKVRARAGLPGITTTDKAVMKEAIIKERRIELAFEGHRWFDLIRIDKGDYAIAFFHSIGKTNATKERLLWPIPQEEIDDNPLITQNAGY</sequence>
<accession>A0A5J4RHZ7</accession>
<name>A0A5J4RHZ7_9ZZZZ</name>
<keyword evidence="3" id="KW-0472">Membrane</keyword>
<dbReference type="AlphaFoldDB" id="A0A5J4RHZ7"/>
<evidence type="ECO:0000256" key="2">
    <source>
        <dbReference type="ARBA" id="ARBA00022729"/>
    </source>
</evidence>
<dbReference type="InterPro" id="IPR012944">
    <property type="entry name" value="SusD_RagB_dom"/>
</dbReference>
<dbReference type="Gene3D" id="1.25.40.390">
    <property type="match status" value="1"/>
</dbReference>
<evidence type="ECO:0000256" key="3">
    <source>
        <dbReference type="ARBA" id="ARBA00023136"/>
    </source>
</evidence>
<keyword evidence="2" id="KW-0732">Signal</keyword>
<feature type="domain" description="RagB/SusD" evidence="5">
    <location>
        <begin position="1"/>
        <end position="108"/>
    </location>
</feature>